<evidence type="ECO:0000313" key="1">
    <source>
        <dbReference type="EMBL" id="KAI1707345.1"/>
    </source>
</evidence>
<keyword evidence="2" id="KW-1185">Reference proteome</keyword>
<name>A0AAD4MV20_9BILA</name>
<proteinExistence type="predicted"/>
<reference evidence="1" key="1">
    <citation type="submission" date="2022-01" db="EMBL/GenBank/DDBJ databases">
        <title>Genome Sequence Resource for Two Populations of Ditylenchus destructor, the Migratory Endoparasitic Phytonematode.</title>
        <authorList>
            <person name="Zhang H."/>
            <person name="Lin R."/>
            <person name="Xie B."/>
        </authorList>
    </citation>
    <scope>NUCLEOTIDE SEQUENCE</scope>
    <source>
        <strain evidence="1">BazhouSP</strain>
    </source>
</reference>
<accession>A0AAD4MV20</accession>
<dbReference type="EMBL" id="JAKKPZ010000041">
    <property type="protein sequence ID" value="KAI1707345.1"/>
    <property type="molecule type" value="Genomic_DNA"/>
</dbReference>
<dbReference type="Proteomes" id="UP001201812">
    <property type="component" value="Unassembled WGS sequence"/>
</dbReference>
<dbReference type="AlphaFoldDB" id="A0AAD4MV20"/>
<sequence>MSVMMGNIGDEKPKNASNLPLPIPQTVLRLGLDRGAWLWTLKGTVNQRTATDSEIDLNPLGWRIIFETAHSYGQPLPCFDSLIDWQTEGSRCTLRKQFLTLSDEKTHVFTANPARRMSAVFVAVIVGSQQFVGWFFASSPKHIAPSLHFPRPETLEPIGRNPTIPMAAANIQVH</sequence>
<organism evidence="1 2">
    <name type="scientific">Ditylenchus destructor</name>
    <dbReference type="NCBI Taxonomy" id="166010"/>
    <lineage>
        <taxon>Eukaryota</taxon>
        <taxon>Metazoa</taxon>
        <taxon>Ecdysozoa</taxon>
        <taxon>Nematoda</taxon>
        <taxon>Chromadorea</taxon>
        <taxon>Rhabditida</taxon>
        <taxon>Tylenchina</taxon>
        <taxon>Tylenchomorpha</taxon>
        <taxon>Sphaerularioidea</taxon>
        <taxon>Anguinidae</taxon>
        <taxon>Anguininae</taxon>
        <taxon>Ditylenchus</taxon>
    </lineage>
</organism>
<evidence type="ECO:0000313" key="2">
    <source>
        <dbReference type="Proteomes" id="UP001201812"/>
    </source>
</evidence>
<gene>
    <name evidence="1" type="ORF">DdX_12441</name>
</gene>
<comment type="caution">
    <text evidence="1">The sequence shown here is derived from an EMBL/GenBank/DDBJ whole genome shotgun (WGS) entry which is preliminary data.</text>
</comment>
<protein>
    <submittedName>
        <fullName evidence="1">Uncharacterized protein</fullName>
    </submittedName>
</protein>